<dbReference type="EMBL" id="RXHU01000074">
    <property type="protein sequence ID" value="RTE06442.1"/>
    <property type="molecule type" value="Genomic_DNA"/>
</dbReference>
<sequence length="69" mass="7791">MGNKTLHQPLLKIMLVMSIAWMSFMAFPAHALGEVYYKASDEPSSVEGPDARAYVSGEHMVWMEDDERS</sequence>
<dbReference type="RefSeq" id="WP_126143567.1">
    <property type="nucleotide sequence ID" value="NZ_RXHU01000074.1"/>
</dbReference>
<organism evidence="1 2">
    <name type="scientific">Paenibacillus whitsoniae</name>
    <dbReference type="NCBI Taxonomy" id="2496558"/>
    <lineage>
        <taxon>Bacteria</taxon>
        <taxon>Bacillati</taxon>
        <taxon>Bacillota</taxon>
        <taxon>Bacilli</taxon>
        <taxon>Bacillales</taxon>
        <taxon>Paenibacillaceae</taxon>
        <taxon>Paenibacillus</taxon>
    </lineage>
</organism>
<evidence type="ECO:0000313" key="2">
    <source>
        <dbReference type="Proteomes" id="UP000276128"/>
    </source>
</evidence>
<reference evidence="1 2" key="1">
    <citation type="submission" date="2018-12" db="EMBL/GenBank/DDBJ databases">
        <title>Bacillus ochoae sp. nov., Paenibacillus whitsoniae sp. nov., Paenibacillus spiritus sp. nov. Isolated from the Mars Exploration Rover during spacecraft assembly.</title>
        <authorList>
            <person name="Seuylemezian A."/>
            <person name="Vaishampayan P."/>
        </authorList>
    </citation>
    <scope>NUCLEOTIDE SEQUENCE [LARGE SCALE GENOMIC DNA]</scope>
    <source>
        <strain evidence="1 2">MER 54</strain>
    </source>
</reference>
<accession>A0A3S0A1H6</accession>
<name>A0A3S0A1H6_9BACL</name>
<evidence type="ECO:0000313" key="1">
    <source>
        <dbReference type="EMBL" id="RTE06442.1"/>
    </source>
</evidence>
<dbReference type="AlphaFoldDB" id="A0A3S0A1H6"/>
<comment type="caution">
    <text evidence="1">The sequence shown here is derived from an EMBL/GenBank/DDBJ whole genome shotgun (WGS) entry which is preliminary data.</text>
</comment>
<protein>
    <submittedName>
        <fullName evidence="1">Uncharacterized protein</fullName>
    </submittedName>
</protein>
<dbReference type="Proteomes" id="UP000276128">
    <property type="component" value="Unassembled WGS sequence"/>
</dbReference>
<proteinExistence type="predicted"/>
<keyword evidence="2" id="KW-1185">Reference proteome</keyword>
<gene>
    <name evidence="1" type="ORF">EJQ19_22935</name>
</gene>